<dbReference type="AlphaFoldDB" id="A0A165FFD2"/>
<evidence type="ECO:0000259" key="15">
    <source>
        <dbReference type="PROSITE" id="PS51384"/>
    </source>
</evidence>
<keyword evidence="17" id="KW-1185">Reference proteome</keyword>
<evidence type="ECO:0000256" key="10">
    <source>
        <dbReference type="ARBA" id="ARBA00023065"/>
    </source>
</evidence>
<gene>
    <name evidence="16" type="ORF">L228DRAFT_213013</name>
</gene>
<dbReference type="GO" id="GO:0006879">
    <property type="term" value="P:intracellular iron ion homeostasis"/>
    <property type="evidence" value="ECO:0007669"/>
    <property type="project" value="TreeGrafter"/>
</dbReference>
<dbReference type="CDD" id="cd06186">
    <property type="entry name" value="NOX_Duox_like_FAD_NADP"/>
    <property type="match status" value="1"/>
</dbReference>
<keyword evidence="9" id="KW-0560">Oxidoreductase</keyword>
<organism evidence="16 17">
    <name type="scientific">Xylona heveae (strain CBS 132557 / TC161)</name>
    <dbReference type="NCBI Taxonomy" id="1328760"/>
    <lineage>
        <taxon>Eukaryota</taxon>
        <taxon>Fungi</taxon>
        <taxon>Dikarya</taxon>
        <taxon>Ascomycota</taxon>
        <taxon>Pezizomycotina</taxon>
        <taxon>Xylonomycetes</taxon>
        <taxon>Xylonales</taxon>
        <taxon>Xylonaceae</taxon>
        <taxon>Xylona</taxon>
    </lineage>
</organism>
<evidence type="ECO:0000256" key="9">
    <source>
        <dbReference type="ARBA" id="ARBA00023002"/>
    </source>
</evidence>
<dbReference type="GO" id="GO:0052851">
    <property type="term" value="F:ferric-chelate reductase (NADPH) activity"/>
    <property type="evidence" value="ECO:0007669"/>
    <property type="project" value="UniProtKB-EC"/>
</dbReference>
<dbReference type="GeneID" id="28895104"/>
<evidence type="ECO:0000313" key="16">
    <source>
        <dbReference type="EMBL" id="KZF20912.1"/>
    </source>
</evidence>
<dbReference type="InterPro" id="IPR039261">
    <property type="entry name" value="FNR_nucleotide-bd"/>
</dbReference>
<keyword evidence="11 14" id="KW-0472">Membrane</keyword>
<feature type="transmembrane region" description="Helical" evidence="14">
    <location>
        <begin position="302"/>
        <end position="320"/>
    </location>
</feature>
<evidence type="ECO:0000256" key="13">
    <source>
        <dbReference type="SAM" id="MobiDB-lite"/>
    </source>
</evidence>
<dbReference type="SFLD" id="SFLDG01168">
    <property type="entry name" value="Ferric_reductase_subgroup_(FRE"/>
    <property type="match status" value="1"/>
</dbReference>
<keyword evidence="4" id="KW-0813">Transport</keyword>
<feature type="transmembrane region" description="Helical" evidence="14">
    <location>
        <begin position="51"/>
        <end position="69"/>
    </location>
</feature>
<dbReference type="Pfam" id="PF08022">
    <property type="entry name" value="FAD_binding_8"/>
    <property type="match status" value="1"/>
</dbReference>
<evidence type="ECO:0000256" key="2">
    <source>
        <dbReference type="ARBA" id="ARBA00006278"/>
    </source>
</evidence>
<feature type="transmembrane region" description="Helical" evidence="14">
    <location>
        <begin position="152"/>
        <end position="173"/>
    </location>
</feature>
<dbReference type="SUPFAM" id="SSF52343">
    <property type="entry name" value="Ferredoxin reductase-like, C-terminal NADP-linked domain"/>
    <property type="match status" value="1"/>
</dbReference>
<keyword evidence="6 14" id="KW-0812">Transmembrane</keyword>
<dbReference type="InParanoid" id="A0A165FFD2"/>
<reference evidence="16 17" key="1">
    <citation type="journal article" date="2016" name="Fungal Biol.">
        <title>The genome of Xylona heveae provides a window into fungal endophytism.</title>
        <authorList>
            <person name="Gazis R."/>
            <person name="Kuo A."/>
            <person name="Riley R."/>
            <person name="LaButti K."/>
            <person name="Lipzen A."/>
            <person name="Lin J."/>
            <person name="Amirebrahimi M."/>
            <person name="Hesse C.N."/>
            <person name="Spatafora J.W."/>
            <person name="Henrissat B."/>
            <person name="Hainaut M."/>
            <person name="Grigoriev I.V."/>
            <person name="Hibbett D.S."/>
        </authorList>
    </citation>
    <scope>NUCLEOTIDE SEQUENCE [LARGE SCALE GENOMIC DNA]</scope>
    <source>
        <strain evidence="16 17">TC161</strain>
    </source>
</reference>
<dbReference type="Gene3D" id="3.40.50.80">
    <property type="entry name" value="Nucleotide-binding domain of ferredoxin-NADP reductase (FNR) module"/>
    <property type="match status" value="2"/>
</dbReference>
<dbReference type="PROSITE" id="PS51384">
    <property type="entry name" value="FAD_FR"/>
    <property type="match status" value="1"/>
</dbReference>
<dbReference type="OMA" id="RWAGYLC"/>
<dbReference type="RefSeq" id="XP_018186467.1">
    <property type="nucleotide sequence ID" value="XM_018329967.1"/>
</dbReference>
<sequence length="766" mass="86216">MGPATSTNQLARSAASIFRRINIPVTSSSPPGLIAASQQDPWRSAGRYSLGWVYFCIILLVATVAVRIYHMWTDIIRKALSTEKASSASEYEHGLSNLHTEAKYYLSSSEISGRHKTQSSVSSIGALNRTISFSRWIFYRPLPVFRVWNHHIALPSLAVTALVAAALIFVPLYCFLPRPLYYASIAFGSPPLAIRAGMIAIAMVPWIIGLSMKANLISFITGIGHERLNVLHRWGGYLCLFLSLVHTIPFYIQPVWDQGGMAVWGSFFKGTVIYGSGWAALAPLLFLCIFSHPFFRSRLYELFVILHVPVAILFLGMLFWHCANYLTSWRYLFATLAIWLLSYALRVVLYLNWTKPRRLSWLIGEECVVTILPENALKVIIPTEMRWKPGQYVYLRMPGISIFENHPFTIASLCSDDFPSEYGPQFRDMVLVFRPFGGFTRKVLDAALAKGPYKTYRAFLDGPYGGMQRQLASFNHVVLIAGGSGITTIISHLLHLIKLMRDGKAVTKTVEIIWAMKRPDVLQWFQHELKICREHAPPGSVRCQFFITAAKRQGPEPSARSSQRLSGVFYDRIGEALEGVANKRNSALIRDEPTYDLMQEKASHHVGQPSLSYLQPSDPPPHPSYNLQIPAPTHHRPGRNLNTHNLQITPPPPPPPARNSRSLDFGFPTTPTMLEKNLMRFAFLPAATAAGSRRKDGWTTEYGRPDISYLLRESARDFGRRTCVFVCGPPSMRIDVASTVARLQQDVVWKSADRDEIYLHAENYAV</sequence>
<feature type="transmembrane region" description="Helical" evidence="14">
    <location>
        <begin position="193"/>
        <end position="213"/>
    </location>
</feature>
<evidence type="ECO:0000256" key="8">
    <source>
        <dbReference type="ARBA" id="ARBA00022989"/>
    </source>
</evidence>
<feature type="transmembrane region" description="Helical" evidence="14">
    <location>
        <begin position="234"/>
        <end position="252"/>
    </location>
</feature>
<protein>
    <recommendedName>
        <fullName evidence="3">ferric-chelate reductase (NADPH)</fullName>
        <ecNumber evidence="3">1.16.1.9</ecNumber>
    </recommendedName>
</protein>
<dbReference type="InterPro" id="IPR051410">
    <property type="entry name" value="Ferric/Cupric_Reductase"/>
</dbReference>
<evidence type="ECO:0000313" key="17">
    <source>
        <dbReference type="Proteomes" id="UP000076632"/>
    </source>
</evidence>
<accession>A0A165FFD2</accession>
<feature type="domain" description="FAD-binding FR-type" evidence="15">
    <location>
        <begin position="355"/>
        <end position="470"/>
    </location>
</feature>
<keyword evidence="10" id="KW-0406">Ion transport</keyword>
<name>A0A165FFD2_XYLHT</name>
<dbReference type="GO" id="GO:0015677">
    <property type="term" value="P:copper ion import"/>
    <property type="evidence" value="ECO:0007669"/>
    <property type="project" value="TreeGrafter"/>
</dbReference>
<evidence type="ECO:0000256" key="1">
    <source>
        <dbReference type="ARBA" id="ARBA00004651"/>
    </source>
</evidence>
<dbReference type="InterPro" id="IPR017927">
    <property type="entry name" value="FAD-bd_FR_type"/>
</dbReference>
<evidence type="ECO:0000256" key="11">
    <source>
        <dbReference type="ARBA" id="ARBA00023136"/>
    </source>
</evidence>
<comment type="catalytic activity">
    <reaction evidence="12">
        <text>2 a Fe(II)-siderophore + NADP(+) + H(+) = 2 a Fe(III)-siderophore + NADPH</text>
        <dbReference type="Rhea" id="RHEA:28795"/>
        <dbReference type="Rhea" id="RHEA-COMP:11342"/>
        <dbReference type="Rhea" id="RHEA-COMP:11344"/>
        <dbReference type="ChEBI" id="CHEBI:15378"/>
        <dbReference type="ChEBI" id="CHEBI:29033"/>
        <dbReference type="ChEBI" id="CHEBI:29034"/>
        <dbReference type="ChEBI" id="CHEBI:57783"/>
        <dbReference type="ChEBI" id="CHEBI:58349"/>
        <dbReference type="EC" id="1.16.1.9"/>
    </reaction>
</comment>
<evidence type="ECO:0000256" key="6">
    <source>
        <dbReference type="ARBA" id="ARBA00022692"/>
    </source>
</evidence>
<evidence type="ECO:0000256" key="5">
    <source>
        <dbReference type="ARBA" id="ARBA00022475"/>
    </source>
</evidence>
<dbReference type="GO" id="GO:0006826">
    <property type="term" value="P:iron ion transport"/>
    <property type="evidence" value="ECO:0007669"/>
    <property type="project" value="TreeGrafter"/>
</dbReference>
<dbReference type="OrthoDB" id="167398at2759"/>
<feature type="transmembrane region" description="Helical" evidence="14">
    <location>
        <begin position="272"/>
        <end position="290"/>
    </location>
</feature>
<comment type="similarity">
    <text evidence="2">Belongs to the ferric reductase (FRE) family.</text>
</comment>
<keyword evidence="5" id="KW-1003">Cell membrane</keyword>
<dbReference type="SUPFAM" id="SSF63380">
    <property type="entry name" value="Riboflavin synthase domain-like"/>
    <property type="match status" value="1"/>
</dbReference>
<evidence type="ECO:0000256" key="12">
    <source>
        <dbReference type="ARBA" id="ARBA00048483"/>
    </source>
</evidence>
<dbReference type="PANTHER" id="PTHR32361:SF23">
    <property type="entry name" value="FERRIC-CHELATE REDUCTASE"/>
    <property type="match status" value="1"/>
</dbReference>
<proteinExistence type="inferred from homology"/>
<dbReference type="Pfam" id="PF01794">
    <property type="entry name" value="Ferric_reduct"/>
    <property type="match status" value="1"/>
</dbReference>
<dbReference type="PANTHER" id="PTHR32361">
    <property type="entry name" value="FERRIC/CUPRIC REDUCTASE TRANSMEMBRANE COMPONENT"/>
    <property type="match status" value="1"/>
</dbReference>
<dbReference type="Proteomes" id="UP000076632">
    <property type="component" value="Unassembled WGS sequence"/>
</dbReference>
<feature type="transmembrane region" description="Helical" evidence="14">
    <location>
        <begin position="332"/>
        <end position="353"/>
    </location>
</feature>
<evidence type="ECO:0000256" key="7">
    <source>
        <dbReference type="ARBA" id="ARBA00022982"/>
    </source>
</evidence>
<dbReference type="InterPro" id="IPR017938">
    <property type="entry name" value="Riboflavin_synthase-like_b-brl"/>
</dbReference>
<feature type="transmembrane region" description="Helical" evidence="14">
    <location>
        <begin position="477"/>
        <end position="497"/>
    </location>
</feature>
<dbReference type="Pfam" id="PF08030">
    <property type="entry name" value="NAD_binding_6"/>
    <property type="match status" value="1"/>
</dbReference>
<evidence type="ECO:0000256" key="4">
    <source>
        <dbReference type="ARBA" id="ARBA00022448"/>
    </source>
</evidence>
<keyword evidence="8 14" id="KW-1133">Transmembrane helix</keyword>
<dbReference type="GO" id="GO:0005886">
    <property type="term" value="C:plasma membrane"/>
    <property type="evidence" value="ECO:0007669"/>
    <property type="project" value="UniProtKB-SubCell"/>
</dbReference>
<dbReference type="InterPro" id="IPR013121">
    <property type="entry name" value="Fe_red_NAD-bd_6"/>
</dbReference>
<evidence type="ECO:0000256" key="14">
    <source>
        <dbReference type="SAM" id="Phobius"/>
    </source>
</evidence>
<dbReference type="EMBL" id="KV407462">
    <property type="protein sequence ID" value="KZF20912.1"/>
    <property type="molecule type" value="Genomic_DNA"/>
</dbReference>
<dbReference type="InterPro" id="IPR013130">
    <property type="entry name" value="Fe3_Rdtase_TM_dom"/>
</dbReference>
<dbReference type="STRING" id="1328760.A0A165FFD2"/>
<evidence type="ECO:0000256" key="3">
    <source>
        <dbReference type="ARBA" id="ARBA00012668"/>
    </source>
</evidence>
<keyword evidence="7" id="KW-0249">Electron transport</keyword>
<dbReference type="EC" id="1.16.1.9" evidence="3"/>
<dbReference type="SFLD" id="SFLDS00052">
    <property type="entry name" value="Ferric_Reductase_Domain"/>
    <property type="match status" value="1"/>
</dbReference>
<feature type="region of interest" description="Disordered" evidence="13">
    <location>
        <begin position="631"/>
        <end position="660"/>
    </location>
</feature>
<comment type="subcellular location">
    <subcellularLocation>
        <location evidence="1">Cell membrane</location>
        <topology evidence="1">Multi-pass membrane protein</topology>
    </subcellularLocation>
</comment>
<dbReference type="InterPro" id="IPR013112">
    <property type="entry name" value="FAD-bd_8"/>
</dbReference>